<keyword evidence="1" id="KW-0812">Transmembrane</keyword>
<evidence type="ECO:0000313" key="3">
    <source>
        <dbReference type="Proteomes" id="UP001589896"/>
    </source>
</evidence>
<organism evidence="2 3">
    <name type="scientific">Lysobacter korlensis</name>
    <dbReference type="NCBI Taxonomy" id="553636"/>
    <lineage>
        <taxon>Bacteria</taxon>
        <taxon>Pseudomonadati</taxon>
        <taxon>Pseudomonadota</taxon>
        <taxon>Gammaproteobacteria</taxon>
        <taxon>Lysobacterales</taxon>
        <taxon>Lysobacteraceae</taxon>
        <taxon>Lysobacter</taxon>
    </lineage>
</organism>
<feature type="transmembrane region" description="Helical" evidence="1">
    <location>
        <begin position="6"/>
        <end position="29"/>
    </location>
</feature>
<gene>
    <name evidence="2" type="ORF">ACFFGH_16815</name>
</gene>
<reference evidence="2 3" key="1">
    <citation type="submission" date="2024-09" db="EMBL/GenBank/DDBJ databases">
        <authorList>
            <person name="Sun Q."/>
            <person name="Mori K."/>
        </authorList>
    </citation>
    <scope>NUCLEOTIDE SEQUENCE [LARGE SCALE GENOMIC DNA]</scope>
    <source>
        <strain evidence="2 3">KCTC 23076</strain>
    </source>
</reference>
<feature type="transmembrane region" description="Helical" evidence="1">
    <location>
        <begin position="50"/>
        <end position="71"/>
    </location>
</feature>
<dbReference type="Pfam" id="PF08570">
    <property type="entry name" value="DUF1761"/>
    <property type="match status" value="1"/>
</dbReference>
<dbReference type="InterPro" id="IPR013879">
    <property type="entry name" value="DUF1761"/>
</dbReference>
<comment type="caution">
    <text evidence="2">The sequence shown here is derived from an EMBL/GenBank/DDBJ whole genome shotgun (WGS) entry which is preliminary data.</text>
</comment>
<dbReference type="Proteomes" id="UP001589896">
    <property type="component" value="Unassembled WGS sequence"/>
</dbReference>
<keyword evidence="3" id="KW-1185">Reference proteome</keyword>
<sequence>MPPNDLNWLGIVLAAVSAFALGWLWYGALFKRARCREAGTDLDTKAAHPGLRLVFAFLGSFLAALMFEIFLGSKATAANGFGAGFVVGVFFVTTSFGINYAFSQRSLRLWMVDSGYHVTQFCLYGLILGAL</sequence>
<dbReference type="EMBL" id="JBHLTG010000004">
    <property type="protein sequence ID" value="MFC0679501.1"/>
    <property type="molecule type" value="Genomic_DNA"/>
</dbReference>
<keyword evidence="1" id="KW-1133">Transmembrane helix</keyword>
<proteinExistence type="predicted"/>
<evidence type="ECO:0000313" key="2">
    <source>
        <dbReference type="EMBL" id="MFC0679501.1"/>
    </source>
</evidence>
<name>A0ABV6RRT7_9GAMM</name>
<protein>
    <submittedName>
        <fullName evidence="2">DUF1761 domain-containing protein</fullName>
    </submittedName>
</protein>
<evidence type="ECO:0000256" key="1">
    <source>
        <dbReference type="SAM" id="Phobius"/>
    </source>
</evidence>
<dbReference type="RefSeq" id="WP_386671256.1">
    <property type="nucleotide sequence ID" value="NZ_JBHLTG010000004.1"/>
</dbReference>
<keyword evidence="1" id="KW-0472">Membrane</keyword>
<feature type="transmembrane region" description="Helical" evidence="1">
    <location>
        <begin position="83"/>
        <end position="102"/>
    </location>
</feature>
<accession>A0ABV6RRT7</accession>